<dbReference type="AlphaFoldDB" id="A0A517DRK6"/>
<accession>A0A517DRK6</accession>
<dbReference type="EMBL" id="CP036259">
    <property type="protein sequence ID" value="QDR79995.1"/>
    <property type="molecule type" value="Genomic_DNA"/>
</dbReference>
<keyword evidence="2" id="KW-1185">Reference proteome</keyword>
<evidence type="ECO:0000313" key="2">
    <source>
        <dbReference type="Proteomes" id="UP000320776"/>
    </source>
</evidence>
<dbReference type="Proteomes" id="UP000320776">
    <property type="component" value="Chromosome"/>
</dbReference>
<name>A0A517DRK6_9FIRM</name>
<organism evidence="1 2">
    <name type="scientific">Sporomusa termitida</name>
    <dbReference type="NCBI Taxonomy" id="2377"/>
    <lineage>
        <taxon>Bacteria</taxon>
        <taxon>Bacillati</taxon>
        <taxon>Bacillota</taxon>
        <taxon>Negativicutes</taxon>
        <taxon>Selenomonadales</taxon>
        <taxon>Sporomusaceae</taxon>
        <taxon>Sporomusa</taxon>
    </lineage>
</organism>
<proteinExistence type="predicted"/>
<sequence length="60" mass="6859">MLLEELVLHIKKQLIASGVSNFTIADGKIHFMNAGDKARGEEIMFEYLYQLLAERATIYN</sequence>
<dbReference type="RefSeq" id="WP_144349567.1">
    <property type="nucleotide sequence ID" value="NZ_CP036259.1"/>
</dbReference>
<reference evidence="1 2" key="1">
    <citation type="submission" date="2019-02" db="EMBL/GenBank/DDBJ databases">
        <title>Closed genome of Sporomusa termitida DSM 4440.</title>
        <authorList>
            <person name="Poehlein A."/>
            <person name="Daniel R."/>
        </authorList>
    </citation>
    <scope>NUCLEOTIDE SEQUENCE [LARGE SCALE GENOMIC DNA]</scope>
    <source>
        <strain evidence="1 2">DSM 4440</strain>
    </source>
</reference>
<protein>
    <submittedName>
        <fullName evidence="1">Uncharacterized protein</fullName>
    </submittedName>
</protein>
<evidence type="ECO:0000313" key="1">
    <source>
        <dbReference type="EMBL" id="QDR79995.1"/>
    </source>
</evidence>
<gene>
    <name evidence="1" type="ORF">SPTER_13040</name>
</gene>
<dbReference type="KEGG" id="sted:SPTER_13040"/>